<feature type="compositionally biased region" description="Acidic residues" evidence="5">
    <location>
        <begin position="608"/>
        <end position="618"/>
    </location>
</feature>
<feature type="transmembrane region" description="Helical" evidence="6">
    <location>
        <begin position="186"/>
        <end position="206"/>
    </location>
</feature>
<dbReference type="GO" id="GO:0016020">
    <property type="term" value="C:membrane"/>
    <property type="evidence" value="ECO:0007669"/>
    <property type="project" value="UniProtKB-SubCell"/>
</dbReference>
<keyword evidence="3 6" id="KW-1133">Transmembrane helix</keyword>
<evidence type="ECO:0000256" key="2">
    <source>
        <dbReference type="ARBA" id="ARBA00022692"/>
    </source>
</evidence>
<feature type="transmembrane region" description="Helical" evidence="6">
    <location>
        <begin position="255"/>
        <end position="278"/>
    </location>
</feature>
<dbReference type="PANTHER" id="PTHR23507">
    <property type="entry name" value="ZGC:174356"/>
    <property type="match status" value="1"/>
</dbReference>
<dbReference type="Pfam" id="PF07690">
    <property type="entry name" value="MFS_1"/>
    <property type="match status" value="1"/>
</dbReference>
<dbReference type="OrthoDB" id="3026777at2759"/>
<gene>
    <name evidence="7" type="ORF">K435DRAFT_825621</name>
</gene>
<keyword evidence="8" id="KW-1185">Reference proteome</keyword>
<feature type="transmembrane region" description="Helical" evidence="6">
    <location>
        <begin position="454"/>
        <end position="475"/>
    </location>
</feature>
<name>A0A4S8MW52_DENBC</name>
<evidence type="ECO:0000256" key="3">
    <source>
        <dbReference type="ARBA" id="ARBA00022989"/>
    </source>
</evidence>
<dbReference type="InterPro" id="IPR036259">
    <property type="entry name" value="MFS_trans_sf"/>
</dbReference>
<dbReference type="InterPro" id="IPR011701">
    <property type="entry name" value="MFS"/>
</dbReference>
<evidence type="ECO:0000313" key="8">
    <source>
        <dbReference type="Proteomes" id="UP000297245"/>
    </source>
</evidence>
<feature type="region of interest" description="Disordered" evidence="5">
    <location>
        <begin position="696"/>
        <end position="760"/>
    </location>
</feature>
<evidence type="ECO:0000256" key="5">
    <source>
        <dbReference type="SAM" id="MobiDB-lite"/>
    </source>
</evidence>
<dbReference type="GO" id="GO:0022857">
    <property type="term" value="F:transmembrane transporter activity"/>
    <property type="evidence" value="ECO:0007669"/>
    <property type="project" value="InterPro"/>
</dbReference>
<dbReference type="EMBL" id="ML179038">
    <property type="protein sequence ID" value="THV07385.1"/>
    <property type="molecule type" value="Genomic_DNA"/>
</dbReference>
<keyword evidence="4 6" id="KW-0472">Membrane</keyword>
<feature type="transmembrane region" description="Helical" evidence="6">
    <location>
        <begin position="671"/>
        <end position="690"/>
    </location>
</feature>
<dbReference type="Proteomes" id="UP000297245">
    <property type="component" value="Unassembled WGS sequence"/>
</dbReference>
<accession>A0A4S8MW52</accession>
<organism evidence="7 8">
    <name type="scientific">Dendrothele bispora (strain CBS 962.96)</name>
    <dbReference type="NCBI Taxonomy" id="1314807"/>
    <lineage>
        <taxon>Eukaryota</taxon>
        <taxon>Fungi</taxon>
        <taxon>Dikarya</taxon>
        <taxon>Basidiomycota</taxon>
        <taxon>Agaricomycotina</taxon>
        <taxon>Agaricomycetes</taxon>
        <taxon>Agaricomycetidae</taxon>
        <taxon>Agaricales</taxon>
        <taxon>Agaricales incertae sedis</taxon>
        <taxon>Dendrothele</taxon>
    </lineage>
</organism>
<dbReference type="AlphaFoldDB" id="A0A4S8MW52"/>
<comment type="subcellular location">
    <subcellularLocation>
        <location evidence="1">Membrane</location>
        <topology evidence="1">Multi-pass membrane protein</topology>
    </subcellularLocation>
</comment>
<evidence type="ECO:0000256" key="4">
    <source>
        <dbReference type="ARBA" id="ARBA00023136"/>
    </source>
</evidence>
<protein>
    <submittedName>
        <fullName evidence="7">MFS general substrate transporter</fullName>
    </submittedName>
</protein>
<feature type="transmembrane region" description="Helical" evidence="6">
    <location>
        <begin position="301"/>
        <end position="320"/>
    </location>
</feature>
<feature type="transmembrane region" description="Helical" evidence="6">
    <location>
        <begin position="415"/>
        <end position="434"/>
    </location>
</feature>
<feature type="compositionally biased region" description="Basic residues" evidence="5">
    <location>
        <begin position="704"/>
        <end position="714"/>
    </location>
</feature>
<feature type="transmembrane region" description="Helical" evidence="6">
    <location>
        <begin position="637"/>
        <end position="659"/>
    </location>
</feature>
<dbReference type="Gene3D" id="1.20.1250.20">
    <property type="entry name" value="MFS general substrate transporter like domains"/>
    <property type="match status" value="1"/>
</dbReference>
<feature type="compositionally biased region" description="Polar residues" evidence="5">
    <location>
        <begin position="1"/>
        <end position="10"/>
    </location>
</feature>
<dbReference type="PANTHER" id="PTHR23507:SF1">
    <property type="entry name" value="FI18259P1-RELATED"/>
    <property type="match status" value="1"/>
</dbReference>
<feature type="transmembrane region" description="Helical" evidence="6">
    <location>
        <begin position="155"/>
        <end position="174"/>
    </location>
</feature>
<sequence length="760" mass="82435">MSNQVESLPRSNPGEREPLLPSRPKKPFYRPRPLWLVPFAITGALVRGMTLAPRVEVFTQLSCADIHHHHNPYNHTNTPLITHDSHSLFIYSTLDPVGPHLSPIVQSTLLELPTSTSPAPPQDDDDDGSNENDPRRLPSQRCLGDPKVSARAARLQTIMTTTMGFLSALTTGWWGHFSERHGRTRVLALSTLGLFLTDLTFILVATPGSFLASHGHKLLIIAPIIEGSLGGWSTLQSATSSYVSDCTSPGSRAKIFSRFTGVFYLGFALGPTIGGWIIRNGIPGIDRIGTLYGQGKSVTEVFWLAICCSFINLLLVTFLFPESLSKEQRAKAAEQYHRTFVKGKGRATVVETNGDVNFSSGLRQQPLIAESSQHISSDISGGGSVILGFLSPLSMFLPVVVMVPTASGIKKTKDWSLTLLALSMFLFMLATGIYQIKYLYAGYVYGWGADKLSYYISFVGGLRAVCLLLLMPALISTFKPQTKSPQNKNKKNPKPTKAHFAREINFDLTLTRICILIDITSQFLVSISPSPTIMHPQMLSTSSSTAAADGQQGSPADQRSEIFFVLASSLSSFGAGFIPAVQSLALCIMQARQLLEGSRGEDGNGGDGSEEGAAEEAAADVREESVKPKGDSGIGKLFGALSVLQATGQMIIGPLLFGLEYSLTTARFPKAIFVTAGSILVASLVSASLIRSPLRRERGNKGKASSKKGNKRRLSREEEEERRGRSRVSKDLFGYGEVFSREEEEEEQQQQTATAGPSGL</sequence>
<keyword evidence="2 6" id="KW-0812">Transmembrane</keyword>
<dbReference type="SUPFAM" id="SSF103473">
    <property type="entry name" value="MFS general substrate transporter"/>
    <property type="match status" value="1"/>
</dbReference>
<feature type="transmembrane region" description="Helical" evidence="6">
    <location>
        <begin position="218"/>
        <end position="235"/>
    </location>
</feature>
<feature type="transmembrane region" description="Helical" evidence="6">
    <location>
        <begin position="385"/>
        <end position="403"/>
    </location>
</feature>
<evidence type="ECO:0000313" key="7">
    <source>
        <dbReference type="EMBL" id="THV07385.1"/>
    </source>
</evidence>
<evidence type="ECO:0000256" key="6">
    <source>
        <dbReference type="SAM" id="Phobius"/>
    </source>
</evidence>
<proteinExistence type="predicted"/>
<evidence type="ECO:0000256" key="1">
    <source>
        <dbReference type="ARBA" id="ARBA00004141"/>
    </source>
</evidence>
<feature type="region of interest" description="Disordered" evidence="5">
    <location>
        <begin position="598"/>
        <end position="627"/>
    </location>
</feature>
<feature type="region of interest" description="Disordered" evidence="5">
    <location>
        <begin position="112"/>
        <end position="147"/>
    </location>
</feature>
<feature type="region of interest" description="Disordered" evidence="5">
    <location>
        <begin position="1"/>
        <end position="24"/>
    </location>
</feature>
<reference evidence="7 8" key="1">
    <citation type="journal article" date="2019" name="Nat. Ecol. Evol.">
        <title>Megaphylogeny resolves global patterns of mushroom evolution.</title>
        <authorList>
            <person name="Varga T."/>
            <person name="Krizsan K."/>
            <person name="Foldi C."/>
            <person name="Dima B."/>
            <person name="Sanchez-Garcia M."/>
            <person name="Sanchez-Ramirez S."/>
            <person name="Szollosi G.J."/>
            <person name="Szarkandi J.G."/>
            <person name="Papp V."/>
            <person name="Albert L."/>
            <person name="Andreopoulos W."/>
            <person name="Angelini C."/>
            <person name="Antonin V."/>
            <person name="Barry K.W."/>
            <person name="Bougher N.L."/>
            <person name="Buchanan P."/>
            <person name="Buyck B."/>
            <person name="Bense V."/>
            <person name="Catcheside P."/>
            <person name="Chovatia M."/>
            <person name="Cooper J."/>
            <person name="Damon W."/>
            <person name="Desjardin D."/>
            <person name="Finy P."/>
            <person name="Geml J."/>
            <person name="Haridas S."/>
            <person name="Hughes K."/>
            <person name="Justo A."/>
            <person name="Karasinski D."/>
            <person name="Kautmanova I."/>
            <person name="Kiss B."/>
            <person name="Kocsube S."/>
            <person name="Kotiranta H."/>
            <person name="LaButti K.M."/>
            <person name="Lechner B.E."/>
            <person name="Liimatainen K."/>
            <person name="Lipzen A."/>
            <person name="Lukacs Z."/>
            <person name="Mihaltcheva S."/>
            <person name="Morgado L.N."/>
            <person name="Niskanen T."/>
            <person name="Noordeloos M.E."/>
            <person name="Ohm R.A."/>
            <person name="Ortiz-Santana B."/>
            <person name="Ovrebo C."/>
            <person name="Racz N."/>
            <person name="Riley R."/>
            <person name="Savchenko A."/>
            <person name="Shiryaev A."/>
            <person name="Soop K."/>
            <person name="Spirin V."/>
            <person name="Szebenyi C."/>
            <person name="Tomsovsky M."/>
            <person name="Tulloss R.E."/>
            <person name="Uehling J."/>
            <person name="Grigoriev I.V."/>
            <person name="Vagvolgyi C."/>
            <person name="Papp T."/>
            <person name="Martin F.M."/>
            <person name="Miettinen O."/>
            <person name="Hibbett D.S."/>
            <person name="Nagy L.G."/>
        </authorList>
    </citation>
    <scope>NUCLEOTIDE SEQUENCE [LARGE SCALE GENOMIC DNA]</scope>
    <source>
        <strain evidence="7 8">CBS 962.96</strain>
    </source>
</reference>